<evidence type="ECO:0000313" key="2">
    <source>
        <dbReference type="Proteomes" id="UP000073492"/>
    </source>
</evidence>
<reference evidence="1 2" key="1">
    <citation type="submission" date="2015-07" db="EMBL/GenBank/DDBJ databases">
        <title>Comparative genomics of the Sigatoka disease complex on banana suggests a link between parallel evolutionary changes in Pseudocercospora fijiensis and Pseudocercospora eumusae and increased virulence on the banana host.</title>
        <authorList>
            <person name="Chang T.-C."/>
            <person name="Salvucci A."/>
            <person name="Crous P.W."/>
            <person name="Stergiopoulos I."/>
        </authorList>
    </citation>
    <scope>NUCLEOTIDE SEQUENCE [LARGE SCALE GENOMIC DNA]</scope>
    <source>
        <strain evidence="1 2">CBS 116634</strain>
    </source>
</reference>
<keyword evidence="2" id="KW-1185">Reference proteome</keyword>
<dbReference type="EMBL" id="LFZO01000505">
    <property type="protein sequence ID" value="KXT07988.1"/>
    <property type="molecule type" value="Genomic_DNA"/>
</dbReference>
<proteinExistence type="predicted"/>
<sequence length="124" mass="13916">MAWLGLERWEILEAVKLPIFDMRSLQPYERGIASGLYAYGAMLADIMLCEMPPATVASATFSDPKATRRTGKTAYECLGQILATMLFGCYQVYDISDDNGHIPLSSDYPWFGTEAARMRFINDD</sequence>
<comment type="caution">
    <text evidence="1">The sequence shown here is derived from an EMBL/GenBank/DDBJ whole genome shotgun (WGS) entry which is preliminary data.</text>
</comment>
<dbReference type="AlphaFoldDB" id="A0A139HZX6"/>
<gene>
    <name evidence="1" type="ORF">AC579_1112</name>
</gene>
<dbReference type="Proteomes" id="UP000073492">
    <property type="component" value="Unassembled WGS sequence"/>
</dbReference>
<protein>
    <submittedName>
        <fullName evidence="1">Uncharacterized protein</fullName>
    </submittedName>
</protein>
<accession>A0A139HZX6</accession>
<name>A0A139HZX6_9PEZI</name>
<evidence type="ECO:0000313" key="1">
    <source>
        <dbReference type="EMBL" id="KXT07988.1"/>
    </source>
</evidence>
<organism evidence="1 2">
    <name type="scientific">Pseudocercospora musae</name>
    <dbReference type="NCBI Taxonomy" id="113226"/>
    <lineage>
        <taxon>Eukaryota</taxon>
        <taxon>Fungi</taxon>
        <taxon>Dikarya</taxon>
        <taxon>Ascomycota</taxon>
        <taxon>Pezizomycotina</taxon>
        <taxon>Dothideomycetes</taxon>
        <taxon>Dothideomycetidae</taxon>
        <taxon>Mycosphaerellales</taxon>
        <taxon>Mycosphaerellaceae</taxon>
        <taxon>Pseudocercospora</taxon>
    </lineage>
</organism>